<evidence type="ECO:0000313" key="3">
    <source>
        <dbReference type="WBParaSite" id="GPUH_0000807001-mRNA-1"/>
    </source>
</evidence>
<dbReference type="Proteomes" id="UP000271098">
    <property type="component" value="Unassembled WGS sequence"/>
</dbReference>
<reference evidence="3" key="1">
    <citation type="submission" date="2016-06" db="UniProtKB">
        <authorList>
            <consortium name="WormBaseParasite"/>
        </authorList>
    </citation>
    <scope>IDENTIFICATION</scope>
</reference>
<protein>
    <submittedName>
        <fullName evidence="3">WD_REPEATS_REGION domain-containing protein</fullName>
    </submittedName>
</protein>
<organism evidence="3">
    <name type="scientific">Gongylonema pulchrum</name>
    <dbReference type="NCBI Taxonomy" id="637853"/>
    <lineage>
        <taxon>Eukaryota</taxon>
        <taxon>Metazoa</taxon>
        <taxon>Ecdysozoa</taxon>
        <taxon>Nematoda</taxon>
        <taxon>Chromadorea</taxon>
        <taxon>Rhabditida</taxon>
        <taxon>Spirurina</taxon>
        <taxon>Spiruromorpha</taxon>
        <taxon>Spiruroidea</taxon>
        <taxon>Gongylonematidae</taxon>
        <taxon>Gongylonema</taxon>
    </lineage>
</organism>
<evidence type="ECO:0000313" key="1">
    <source>
        <dbReference type="EMBL" id="VDK60654.1"/>
    </source>
</evidence>
<accession>A0A183DH70</accession>
<dbReference type="AlphaFoldDB" id="A0A183DH70"/>
<dbReference type="EMBL" id="UYRT01022561">
    <property type="protein sequence ID" value="VDK60654.1"/>
    <property type="molecule type" value="Genomic_DNA"/>
</dbReference>
<gene>
    <name evidence="1" type="ORF">GPUH_LOCUS8061</name>
</gene>
<reference evidence="1 2" key="2">
    <citation type="submission" date="2018-11" db="EMBL/GenBank/DDBJ databases">
        <authorList>
            <consortium name="Pathogen Informatics"/>
        </authorList>
    </citation>
    <scope>NUCLEOTIDE SEQUENCE [LARGE SCALE GENOMIC DNA]</scope>
</reference>
<dbReference type="WBParaSite" id="GPUH_0000807001-mRNA-1">
    <property type="protein sequence ID" value="GPUH_0000807001-mRNA-1"/>
    <property type="gene ID" value="GPUH_0000807001"/>
</dbReference>
<evidence type="ECO:0000313" key="2">
    <source>
        <dbReference type="Proteomes" id="UP000271098"/>
    </source>
</evidence>
<name>A0A183DH70_9BILA</name>
<keyword evidence="2" id="KW-1185">Reference proteome</keyword>
<dbReference type="OrthoDB" id="5794420at2759"/>
<proteinExistence type="predicted"/>
<sequence>MNAYTGCRTYSLLSSAAQRSIRLWTMSDSEKSSLRYALLSFRSDRQWDRLRHRQLLRANSRFCCWTAKPAAAPKFGIGTTLFLLVLAIDYSLRIV</sequence>